<feature type="transmembrane region" description="Helical" evidence="1">
    <location>
        <begin position="12"/>
        <end position="33"/>
    </location>
</feature>
<feature type="transmembrane region" description="Helical" evidence="1">
    <location>
        <begin position="45"/>
        <end position="64"/>
    </location>
</feature>
<name>W1Q5B7_ABIDE</name>
<keyword evidence="3" id="KW-1185">Reference proteome</keyword>
<keyword evidence="1" id="KW-0472">Membrane</keyword>
<organism evidence="2 3">
    <name type="scientific">Abiotrophia defectiva ATCC 49176</name>
    <dbReference type="NCBI Taxonomy" id="592010"/>
    <lineage>
        <taxon>Bacteria</taxon>
        <taxon>Bacillati</taxon>
        <taxon>Bacillota</taxon>
        <taxon>Bacilli</taxon>
        <taxon>Lactobacillales</taxon>
        <taxon>Aerococcaceae</taxon>
        <taxon>Abiotrophia</taxon>
    </lineage>
</organism>
<reference evidence="2" key="1">
    <citation type="submission" date="2013-06" db="EMBL/GenBank/DDBJ databases">
        <authorList>
            <person name="Weinstock G."/>
            <person name="Sodergren E."/>
            <person name="Clifton S."/>
            <person name="Fulton L."/>
            <person name="Fulton B."/>
            <person name="Courtney L."/>
            <person name="Fronick C."/>
            <person name="Harrison M."/>
            <person name="Strong C."/>
            <person name="Farmer C."/>
            <person name="Delahaunty K."/>
            <person name="Markovic C."/>
            <person name="Hall O."/>
            <person name="Minx P."/>
            <person name="Tomlinson C."/>
            <person name="Mitreva M."/>
            <person name="Nelson J."/>
            <person name="Hou S."/>
            <person name="Wollam A."/>
            <person name="Pepin K.H."/>
            <person name="Johnson M."/>
            <person name="Bhonagiri V."/>
            <person name="Nash W.E."/>
            <person name="Warren W."/>
            <person name="Chinwalla A."/>
            <person name="Mardis E.R."/>
            <person name="Wilson R.K."/>
        </authorList>
    </citation>
    <scope>NUCLEOTIDE SEQUENCE [LARGE SCALE GENOMIC DNA]</scope>
    <source>
        <strain evidence="2">ATCC 49176</strain>
    </source>
</reference>
<sequence length="144" mass="15520">MEKQSSFKFVIQYNLLLSIFASTAISAAILIKYSQFSWGQLAVDTTQAIIISVLVGVGFPFDLITKPLKSTLSLSGWPLRLATNAMICAVVAAAVTIYFKLLIFGFGPATGPAFLADYPLSWAVGVSVAFILEPYLLSFLQADS</sequence>
<comment type="caution">
    <text evidence="2">The sequence shown here is derived from an EMBL/GenBank/DDBJ whole genome shotgun (WGS) entry which is preliminary data.</text>
</comment>
<proteinExistence type="predicted"/>
<dbReference type="STRING" id="592010.GCWU000182_000094"/>
<dbReference type="GeneID" id="84816263"/>
<feature type="transmembrane region" description="Helical" evidence="1">
    <location>
        <begin position="85"/>
        <end position="107"/>
    </location>
</feature>
<keyword evidence="1" id="KW-0812">Transmembrane</keyword>
<accession>W1Q5B7</accession>
<dbReference type="Proteomes" id="UP000019050">
    <property type="component" value="Unassembled WGS sequence"/>
</dbReference>
<gene>
    <name evidence="2" type="ORF">GCWU000182_000094</name>
</gene>
<protein>
    <submittedName>
        <fullName evidence="2">Uncharacterized protein</fullName>
    </submittedName>
</protein>
<evidence type="ECO:0000313" key="2">
    <source>
        <dbReference type="EMBL" id="ESK66407.1"/>
    </source>
</evidence>
<feature type="transmembrane region" description="Helical" evidence="1">
    <location>
        <begin position="119"/>
        <end position="140"/>
    </location>
</feature>
<keyword evidence="1" id="KW-1133">Transmembrane helix</keyword>
<evidence type="ECO:0000313" key="3">
    <source>
        <dbReference type="Proteomes" id="UP000019050"/>
    </source>
</evidence>
<dbReference type="EMBL" id="ACIN03000001">
    <property type="protein sequence ID" value="ESK66407.1"/>
    <property type="molecule type" value="Genomic_DNA"/>
</dbReference>
<dbReference type="RefSeq" id="WP_023390755.1">
    <property type="nucleotide sequence ID" value="NZ_KI535340.1"/>
</dbReference>
<dbReference type="AlphaFoldDB" id="W1Q5B7"/>
<dbReference type="HOGENOM" id="CLU_1792240_0_0_9"/>
<evidence type="ECO:0000256" key="1">
    <source>
        <dbReference type="SAM" id="Phobius"/>
    </source>
</evidence>